<dbReference type="GO" id="GO:0005524">
    <property type="term" value="F:ATP binding"/>
    <property type="evidence" value="ECO:0007669"/>
    <property type="project" value="UniProtKB-KW"/>
</dbReference>
<dbReference type="CTD" id="33236"/>
<keyword evidence="4 8" id="KW-0418">Kinase</keyword>
<dbReference type="GeneID" id="115881014"/>
<evidence type="ECO:0000256" key="8">
    <source>
        <dbReference type="RuleBase" id="RU363090"/>
    </source>
</evidence>
<sequence length="459" mass="53187">MGKFEIQSMPVQRPENNYSCGYDKVSVNGSVRNGNNGLVRIIEEGLATLQNGRNPDSVDEDDEDLSGKKLDVEMPEGMKLLSNQVAGHVIEDSGGVGMLSKDDKVYKPLLKKDCAEREIRLYEQLETTVDRSLIEMRHLVPKYYGVEKIMFKDKLIDYLVLENLTKDFKEPCVMDIKIGRRTWDPYASYSKIIAEEKKYHECKRDLGFCIPGLQVYKIAQNRLVKYGKDFGKTLDKDSAKEVIKEFLNADCYHFCRKLLMQLLACLWQIQHFARNQRRLRLYASSILLVYDARRLKEHLKPARECQNNRISTLTRHTSLYRPLSLATLNNGCEKVVTGFSGQLTKEGPILRHPSKRIVNLEGPRIINNNNTWQKSMRLLKRTHSFQNNYDKDVQHKKQSYTFMLDDLCSDWKSEVWATAKLIDFAHVYPADSMDIDRNYLDGVDNLVKLFEDFLAETEE</sequence>
<evidence type="ECO:0000256" key="1">
    <source>
        <dbReference type="ARBA" id="ARBA00007374"/>
    </source>
</evidence>
<dbReference type="AlphaFoldDB" id="A0A6J2XTU8"/>
<dbReference type="SUPFAM" id="SSF56104">
    <property type="entry name" value="SAICAR synthase-like"/>
    <property type="match status" value="1"/>
</dbReference>
<evidence type="ECO:0000256" key="4">
    <source>
        <dbReference type="ARBA" id="ARBA00022777"/>
    </source>
</evidence>
<dbReference type="KEGG" id="soy:115881014"/>
<dbReference type="Gene3D" id="3.30.470.160">
    <property type="entry name" value="Inositol polyphosphate kinase"/>
    <property type="match status" value="1"/>
</dbReference>
<gene>
    <name evidence="10 11" type="primary">LOC115881014</name>
</gene>
<dbReference type="GO" id="GO:0032958">
    <property type="term" value="P:inositol phosphate biosynthetic process"/>
    <property type="evidence" value="ECO:0007669"/>
    <property type="project" value="InterPro"/>
</dbReference>
<evidence type="ECO:0000256" key="6">
    <source>
        <dbReference type="ARBA" id="ARBA00036164"/>
    </source>
</evidence>
<dbReference type="RefSeq" id="XP_030754224.1">
    <property type="nucleotide sequence ID" value="XM_030898364.1"/>
</dbReference>
<evidence type="ECO:0000256" key="3">
    <source>
        <dbReference type="ARBA" id="ARBA00022741"/>
    </source>
</evidence>
<dbReference type="GO" id="GO:0005634">
    <property type="term" value="C:nucleus"/>
    <property type="evidence" value="ECO:0007669"/>
    <property type="project" value="TreeGrafter"/>
</dbReference>
<dbReference type="InterPro" id="IPR038286">
    <property type="entry name" value="IPK_sf"/>
</dbReference>
<dbReference type="RefSeq" id="XP_030754225.1">
    <property type="nucleotide sequence ID" value="XM_030898365.1"/>
</dbReference>
<keyword evidence="9" id="KW-1185">Reference proteome</keyword>
<evidence type="ECO:0000256" key="2">
    <source>
        <dbReference type="ARBA" id="ARBA00022679"/>
    </source>
</evidence>
<dbReference type="InterPro" id="IPR005522">
    <property type="entry name" value="IPK"/>
</dbReference>
<dbReference type="Proteomes" id="UP000504635">
    <property type="component" value="Unplaced"/>
</dbReference>
<keyword evidence="2 8" id="KW-0808">Transferase</keyword>
<name>A0A6J2XTU8_SITOR</name>
<dbReference type="GO" id="GO:0008440">
    <property type="term" value="F:inositol-1,4,5-trisphosphate 3-kinase activity"/>
    <property type="evidence" value="ECO:0007669"/>
    <property type="project" value="TreeGrafter"/>
</dbReference>
<protein>
    <recommendedName>
        <fullName evidence="8">Kinase</fullName>
        <ecNumber evidence="8">2.7.-.-</ecNumber>
    </recommendedName>
</protein>
<evidence type="ECO:0000313" key="10">
    <source>
        <dbReference type="RefSeq" id="XP_030754224.1"/>
    </source>
</evidence>
<keyword evidence="5" id="KW-0067">ATP-binding</keyword>
<evidence type="ECO:0000313" key="9">
    <source>
        <dbReference type="Proteomes" id="UP000504635"/>
    </source>
</evidence>
<keyword evidence="3" id="KW-0547">Nucleotide-binding</keyword>
<reference evidence="10 11" key="1">
    <citation type="submission" date="2025-04" db="UniProtKB">
        <authorList>
            <consortium name="RefSeq"/>
        </authorList>
    </citation>
    <scope>IDENTIFICATION</scope>
    <source>
        <tissue evidence="10 11">Gonads</tissue>
    </source>
</reference>
<evidence type="ECO:0000256" key="7">
    <source>
        <dbReference type="ARBA" id="ARBA00036525"/>
    </source>
</evidence>
<evidence type="ECO:0000256" key="5">
    <source>
        <dbReference type="ARBA" id="ARBA00022840"/>
    </source>
</evidence>
<accession>A0A6J2XTU8</accession>
<dbReference type="EC" id="2.7.-.-" evidence="8"/>
<dbReference type="PANTHER" id="PTHR12400:SF51">
    <property type="entry name" value="INOSITOL POLYPHOSPHATE MULTIKINASE"/>
    <property type="match status" value="1"/>
</dbReference>
<organism evidence="9 11">
    <name type="scientific">Sitophilus oryzae</name>
    <name type="common">Rice weevil</name>
    <name type="synonym">Curculio oryzae</name>
    <dbReference type="NCBI Taxonomy" id="7048"/>
    <lineage>
        <taxon>Eukaryota</taxon>
        <taxon>Metazoa</taxon>
        <taxon>Ecdysozoa</taxon>
        <taxon>Arthropoda</taxon>
        <taxon>Hexapoda</taxon>
        <taxon>Insecta</taxon>
        <taxon>Pterygota</taxon>
        <taxon>Neoptera</taxon>
        <taxon>Endopterygota</taxon>
        <taxon>Coleoptera</taxon>
        <taxon>Polyphaga</taxon>
        <taxon>Cucujiformia</taxon>
        <taxon>Curculionidae</taxon>
        <taxon>Dryophthorinae</taxon>
        <taxon>Sitophilus</taxon>
    </lineage>
</organism>
<dbReference type="GO" id="GO:0005737">
    <property type="term" value="C:cytoplasm"/>
    <property type="evidence" value="ECO:0007669"/>
    <property type="project" value="TreeGrafter"/>
</dbReference>
<proteinExistence type="inferred from homology"/>
<comment type="catalytic activity">
    <reaction evidence="7">
        <text>1D-myo-inositol 1,3,4,6-tetrakisphosphate + ATP = 1D-myo-inositol 1,3,4,5,6-pentakisphosphate + ADP + H(+)</text>
        <dbReference type="Rhea" id="RHEA:12717"/>
        <dbReference type="ChEBI" id="CHEBI:15378"/>
        <dbReference type="ChEBI" id="CHEBI:30616"/>
        <dbReference type="ChEBI" id="CHEBI:57660"/>
        <dbReference type="ChEBI" id="CHEBI:57733"/>
        <dbReference type="ChEBI" id="CHEBI:456216"/>
        <dbReference type="EC" id="2.7.1.140"/>
    </reaction>
</comment>
<dbReference type="PANTHER" id="PTHR12400">
    <property type="entry name" value="INOSITOL POLYPHOSPHATE KINASE"/>
    <property type="match status" value="1"/>
</dbReference>
<comment type="similarity">
    <text evidence="1 8">Belongs to the inositol phosphokinase (IPK) family.</text>
</comment>
<dbReference type="OrthoDB" id="5958943at2759"/>
<dbReference type="Pfam" id="PF03770">
    <property type="entry name" value="IPK"/>
    <property type="match status" value="1"/>
</dbReference>
<dbReference type="GO" id="GO:0051765">
    <property type="term" value="F:inositol tetrakisphosphate kinase activity"/>
    <property type="evidence" value="ECO:0007669"/>
    <property type="project" value="TreeGrafter"/>
</dbReference>
<evidence type="ECO:0000313" key="11">
    <source>
        <dbReference type="RefSeq" id="XP_030754225.1"/>
    </source>
</evidence>
<comment type="catalytic activity">
    <reaction evidence="6">
        <text>1D-myo-inositol 1,4,5-trisphosphate + 2 ATP = 1D-myo-inositol 1,3,4,5,6-pentakisphosphate + 2 ADP + 2 H(+)</text>
        <dbReference type="Rhea" id="RHEA:32359"/>
        <dbReference type="ChEBI" id="CHEBI:15378"/>
        <dbReference type="ChEBI" id="CHEBI:30616"/>
        <dbReference type="ChEBI" id="CHEBI:57733"/>
        <dbReference type="ChEBI" id="CHEBI:203600"/>
        <dbReference type="ChEBI" id="CHEBI:456216"/>
        <dbReference type="EC" id="2.7.1.151"/>
    </reaction>
</comment>